<organism evidence="1 2">
    <name type="scientific">Chitinophaga caseinilytica</name>
    <dbReference type="NCBI Taxonomy" id="2267521"/>
    <lineage>
        <taxon>Bacteria</taxon>
        <taxon>Pseudomonadati</taxon>
        <taxon>Bacteroidota</taxon>
        <taxon>Chitinophagia</taxon>
        <taxon>Chitinophagales</taxon>
        <taxon>Chitinophagaceae</taxon>
        <taxon>Chitinophaga</taxon>
    </lineage>
</organism>
<reference evidence="1 2" key="1">
    <citation type="submission" date="2024-03" db="EMBL/GenBank/DDBJ databases">
        <title>Chitinophaga caseinilytica sp. nov., a casein hydrolysing bacterium isolated from forest soil.</title>
        <authorList>
            <person name="Lee D.S."/>
            <person name="Han D.M."/>
            <person name="Baek J.H."/>
            <person name="Choi D.G."/>
            <person name="Jeon J.H."/>
            <person name="Jeon C.O."/>
        </authorList>
    </citation>
    <scope>NUCLEOTIDE SEQUENCE [LARGE SCALE GENOMIC DNA]</scope>
    <source>
        <strain evidence="1 2">KACC 19118</strain>
    </source>
</reference>
<sequence>MIDSRIVAAKPAMQLIRQLVSQHGPLEFRISGSCVEGFVPRCVQGDGRGPREAHFPLGLVEGCPAYIQPASCVVEDNAHFVLHVEKGKTNPGSLEAPGNVRFLLSRKAARRETSVDPHMFSYLFGYSGNWG</sequence>
<dbReference type="Proteomes" id="UP001449657">
    <property type="component" value="Chromosome"/>
</dbReference>
<evidence type="ECO:0000313" key="1">
    <source>
        <dbReference type="EMBL" id="WZN45176.1"/>
    </source>
</evidence>
<dbReference type="RefSeq" id="WP_341839930.1">
    <property type="nucleotide sequence ID" value="NZ_CP149792.1"/>
</dbReference>
<proteinExistence type="predicted"/>
<name>A0ABZ2Z3D5_9BACT</name>
<keyword evidence="2" id="KW-1185">Reference proteome</keyword>
<gene>
    <name evidence="1" type="ORF">WJU22_19955</name>
</gene>
<evidence type="ECO:0000313" key="2">
    <source>
        <dbReference type="Proteomes" id="UP001449657"/>
    </source>
</evidence>
<protein>
    <submittedName>
        <fullName evidence="1">DUF779 domain-containing protein</fullName>
    </submittedName>
</protein>
<dbReference type="InterPro" id="IPR008497">
    <property type="entry name" value="DUF779"/>
</dbReference>
<dbReference type="Pfam" id="PF05610">
    <property type="entry name" value="DUF779"/>
    <property type="match status" value="1"/>
</dbReference>
<accession>A0ABZ2Z3D5</accession>
<dbReference type="EMBL" id="CP150096">
    <property type="protein sequence ID" value="WZN45176.1"/>
    <property type="molecule type" value="Genomic_DNA"/>
</dbReference>